<reference evidence="5 6" key="1">
    <citation type="journal article" date="2018" name="Nat. Ecol. Evol.">
        <title>Shark genomes provide insights into elasmobranch evolution and the origin of vertebrates.</title>
        <authorList>
            <person name="Hara Y"/>
            <person name="Yamaguchi K"/>
            <person name="Onimaru K"/>
            <person name="Kadota M"/>
            <person name="Koyanagi M"/>
            <person name="Keeley SD"/>
            <person name="Tatsumi K"/>
            <person name="Tanaka K"/>
            <person name="Motone F"/>
            <person name="Kageyama Y"/>
            <person name="Nozu R"/>
            <person name="Adachi N"/>
            <person name="Nishimura O"/>
            <person name="Nakagawa R"/>
            <person name="Tanegashima C"/>
            <person name="Kiyatake I"/>
            <person name="Matsumoto R"/>
            <person name="Murakumo K"/>
            <person name="Nishida K"/>
            <person name="Terakita A"/>
            <person name="Kuratani S"/>
            <person name="Sato K"/>
            <person name="Hyodo S Kuraku.S."/>
        </authorList>
    </citation>
    <scope>NUCLEOTIDE SEQUENCE [LARGE SCALE GENOMIC DNA]</scope>
</reference>
<dbReference type="GO" id="GO:0015631">
    <property type="term" value="F:tubulin binding"/>
    <property type="evidence" value="ECO:0007669"/>
    <property type="project" value="TreeGrafter"/>
</dbReference>
<gene>
    <name evidence="5" type="ORF">chiPu_0008742</name>
</gene>
<evidence type="ECO:0000256" key="3">
    <source>
        <dbReference type="ARBA" id="ARBA00022840"/>
    </source>
</evidence>
<keyword evidence="1" id="KW-0436">Ligase</keyword>
<evidence type="ECO:0000313" key="6">
    <source>
        <dbReference type="Proteomes" id="UP000287033"/>
    </source>
</evidence>
<feature type="compositionally biased region" description="Basic and acidic residues" evidence="4">
    <location>
        <begin position="608"/>
        <end position="619"/>
    </location>
</feature>
<dbReference type="PANTHER" id="PTHR12241:SF118">
    <property type="entry name" value="TUBULIN POLYGLUTAMYLASE TTLL2-RELATED"/>
    <property type="match status" value="1"/>
</dbReference>
<organism evidence="5 6">
    <name type="scientific">Chiloscyllium punctatum</name>
    <name type="common">Brownbanded bambooshark</name>
    <name type="synonym">Hemiscyllium punctatum</name>
    <dbReference type="NCBI Taxonomy" id="137246"/>
    <lineage>
        <taxon>Eukaryota</taxon>
        <taxon>Metazoa</taxon>
        <taxon>Chordata</taxon>
        <taxon>Craniata</taxon>
        <taxon>Vertebrata</taxon>
        <taxon>Chondrichthyes</taxon>
        <taxon>Elasmobranchii</taxon>
        <taxon>Galeomorphii</taxon>
        <taxon>Galeoidea</taxon>
        <taxon>Orectolobiformes</taxon>
        <taxon>Hemiscylliidae</taxon>
        <taxon>Chiloscyllium</taxon>
    </lineage>
</organism>
<evidence type="ECO:0000256" key="2">
    <source>
        <dbReference type="ARBA" id="ARBA00022741"/>
    </source>
</evidence>
<dbReference type="Proteomes" id="UP000287033">
    <property type="component" value="Unassembled WGS sequence"/>
</dbReference>
<dbReference type="PROSITE" id="PS51221">
    <property type="entry name" value="TTL"/>
    <property type="match status" value="1"/>
</dbReference>
<feature type="compositionally biased region" description="Basic and acidic residues" evidence="4">
    <location>
        <begin position="424"/>
        <end position="433"/>
    </location>
</feature>
<dbReference type="GO" id="GO:0070740">
    <property type="term" value="F:tubulin-glutamic acid ligase activity"/>
    <property type="evidence" value="ECO:0007669"/>
    <property type="project" value="TreeGrafter"/>
</dbReference>
<feature type="region of interest" description="Disordered" evidence="4">
    <location>
        <begin position="600"/>
        <end position="619"/>
    </location>
</feature>
<feature type="region of interest" description="Disordered" evidence="4">
    <location>
        <begin position="413"/>
        <end position="454"/>
    </location>
</feature>
<keyword evidence="3" id="KW-0067">ATP-binding</keyword>
<dbReference type="Pfam" id="PF03133">
    <property type="entry name" value="TTL"/>
    <property type="match status" value="1"/>
</dbReference>
<dbReference type="STRING" id="137246.A0A401SIR4"/>
<keyword evidence="2" id="KW-0547">Nucleotide-binding</keyword>
<dbReference type="GO" id="GO:0036064">
    <property type="term" value="C:ciliary basal body"/>
    <property type="evidence" value="ECO:0007669"/>
    <property type="project" value="TreeGrafter"/>
</dbReference>
<dbReference type="EMBL" id="BEZZ01000295">
    <property type="protein sequence ID" value="GCC30294.1"/>
    <property type="molecule type" value="Genomic_DNA"/>
</dbReference>
<evidence type="ECO:0000256" key="4">
    <source>
        <dbReference type="SAM" id="MobiDB-lite"/>
    </source>
</evidence>
<dbReference type="Gene3D" id="3.30.470.20">
    <property type="entry name" value="ATP-grasp fold, B domain"/>
    <property type="match status" value="1"/>
</dbReference>
<sequence>MSCQSGSEDLTKSLVFRLHEGTPEIVRDVLLERGWVEFNEEEQDENDWNLYWRSGFSNAEYENIMPWQRLIHYPKIMGITRKDNLARNLKRMSGVYGSTTYNFSPIAFILPNDYTKFVAEYTKDKKANGGKLGYWICKPVDLSRGRGIFIFQDIKDLTYSCSVIVQKYISNPLLISGYKFDLRIYVCVTSFCPLIVYIYQEGLVRFGTEKYSLASLDNVYAHLTNTSINRFGPSYTVDKERVGSGCKWTMSQFRAFLHSLNINEPLMWQRISNIVTMTLLTITPSIPSPPNCLELFGFDILIDENIKPWLLEVNYSPALMVDCNADVIVKKGLLYDLVDLLNYKEVDRLRQRGYPSPWQYNILSRSHPSFYVTNSFGNVLPLHSNASKKAKEIWSSTQNDSLLVYRKNCNQSNGYNQSEDQEMDSQKIEEENKSSYTSKQFSHMPRSNGEDSGKNIKKIYSSTGAVSIYCLDTKKCIKNVKPTRSLPKKTLTSQMREKMNRSYIRTQNPVGRVMLLGAKYEQSDGNFLKMGPRFPSVDLQRYKLASFPQYSLSEVYKKPKNRIGDFILTFPFNEITLKASRDPINIRIIMQELQKMPKILQQPKSAKSKSEPHLDGSSNRKECFGSFLWGPRNPPLLSECCFQN</sequence>
<evidence type="ECO:0000313" key="5">
    <source>
        <dbReference type="EMBL" id="GCC30294.1"/>
    </source>
</evidence>
<dbReference type="GO" id="GO:0000226">
    <property type="term" value="P:microtubule cytoskeleton organization"/>
    <property type="evidence" value="ECO:0007669"/>
    <property type="project" value="TreeGrafter"/>
</dbReference>
<protein>
    <recommendedName>
        <fullName evidence="7">Tubulin polyglutamylase TTLL2</fullName>
    </recommendedName>
</protein>
<name>A0A401SIR4_CHIPU</name>
<dbReference type="InterPro" id="IPR004344">
    <property type="entry name" value="TTL/TTLL_fam"/>
</dbReference>
<dbReference type="AlphaFoldDB" id="A0A401SIR4"/>
<evidence type="ECO:0000256" key="1">
    <source>
        <dbReference type="ARBA" id="ARBA00022598"/>
    </source>
</evidence>
<dbReference type="SUPFAM" id="SSF56059">
    <property type="entry name" value="Glutathione synthetase ATP-binding domain-like"/>
    <property type="match status" value="1"/>
</dbReference>
<dbReference type="OrthoDB" id="277439at2759"/>
<dbReference type="GO" id="GO:0005524">
    <property type="term" value="F:ATP binding"/>
    <property type="evidence" value="ECO:0007669"/>
    <property type="project" value="UniProtKB-KW"/>
</dbReference>
<keyword evidence="6" id="KW-1185">Reference proteome</keyword>
<accession>A0A401SIR4</accession>
<proteinExistence type="predicted"/>
<evidence type="ECO:0008006" key="7">
    <source>
        <dbReference type="Google" id="ProtNLM"/>
    </source>
</evidence>
<dbReference type="PANTHER" id="PTHR12241">
    <property type="entry name" value="TUBULIN POLYGLUTAMYLASE"/>
    <property type="match status" value="1"/>
</dbReference>
<comment type="caution">
    <text evidence="5">The sequence shown here is derived from an EMBL/GenBank/DDBJ whole genome shotgun (WGS) entry which is preliminary data.</text>
</comment>
<dbReference type="OMA" id="CKWTMSQ"/>